<sequence length="321" mass="34506">MGDLGQTDVLQKASQEADIVINTAPDITHAEAIVAVLGGIKTHGGNGDGNRYYIHTSGASLIWDEPEGRGNARWWDDIDDIATISALEEKHTHAVTDQIVREAAPDVNVAIISPGFVGGISPSIEHQLPITTPALINTARAFDSGFKIAKGDNCHAWIHVQDLADMYLILVNDAWTALGGQRPPPSPSRLDSDLPLWGPEAYYFASGEDIRFADFMDGLVPVLKQHGIIRTDAGIDSVNVTVAARKSLAGPGGEYDALAPPPPPDSWAMHIAVMYGVNMRLRPSRIERLGWKAKMGSIVGTLPAVVAEFLQQEAKEKAQIA</sequence>
<dbReference type="AlphaFoldDB" id="A0A2T3A4K9"/>
<dbReference type="InterPro" id="IPR036291">
    <property type="entry name" value="NAD(P)-bd_dom_sf"/>
</dbReference>
<gene>
    <name evidence="1" type="ORF">BD289DRAFT_9329</name>
</gene>
<keyword evidence="2" id="KW-1185">Reference proteome</keyword>
<dbReference type="Proteomes" id="UP000241462">
    <property type="component" value="Unassembled WGS sequence"/>
</dbReference>
<evidence type="ECO:0000313" key="2">
    <source>
        <dbReference type="Proteomes" id="UP000241462"/>
    </source>
</evidence>
<name>A0A2T3A4K9_9PEZI</name>
<dbReference type="SUPFAM" id="SSF51735">
    <property type="entry name" value="NAD(P)-binding Rossmann-fold domains"/>
    <property type="match status" value="1"/>
</dbReference>
<organism evidence="1 2">
    <name type="scientific">Coniella lustricola</name>
    <dbReference type="NCBI Taxonomy" id="2025994"/>
    <lineage>
        <taxon>Eukaryota</taxon>
        <taxon>Fungi</taxon>
        <taxon>Dikarya</taxon>
        <taxon>Ascomycota</taxon>
        <taxon>Pezizomycotina</taxon>
        <taxon>Sordariomycetes</taxon>
        <taxon>Sordariomycetidae</taxon>
        <taxon>Diaporthales</taxon>
        <taxon>Schizoparmaceae</taxon>
        <taxon>Coniella</taxon>
    </lineage>
</organism>
<dbReference type="GO" id="GO:0004029">
    <property type="term" value="F:aldehyde dehydrogenase (NAD+) activity"/>
    <property type="evidence" value="ECO:0007669"/>
    <property type="project" value="TreeGrafter"/>
</dbReference>
<protein>
    <recommendedName>
        <fullName evidence="3">NAD-dependent epimerase/dehydratase domain-containing protein</fullName>
    </recommendedName>
</protein>
<evidence type="ECO:0008006" key="3">
    <source>
        <dbReference type="Google" id="ProtNLM"/>
    </source>
</evidence>
<proteinExistence type="predicted"/>
<dbReference type="GO" id="GO:0005737">
    <property type="term" value="C:cytoplasm"/>
    <property type="evidence" value="ECO:0007669"/>
    <property type="project" value="TreeGrafter"/>
</dbReference>
<dbReference type="OrthoDB" id="2130169at2759"/>
<evidence type="ECO:0000313" key="1">
    <source>
        <dbReference type="EMBL" id="PSR82743.1"/>
    </source>
</evidence>
<dbReference type="PANTHER" id="PTHR48079">
    <property type="entry name" value="PROTEIN YEEZ"/>
    <property type="match status" value="1"/>
</dbReference>
<dbReference type="Gene3D" id="3.40.50.720">
    <property type="entry name" value="NAD(P)-binding Rossmann-like Domain"/>
    <property type="match status" value="1"/>
</dbReference>
<reference evidence="1 2" key="1">
    <citation type="journal article" date="2018" name="Mycol. Prog.">
        <title>Coniella lustricola, a new species from submerged detritus.</title>
        <authorList>
            <person name="Raudabaugh D.B."/>
            <person name="Iturriaga T."/>
            <person name="Carver A."/>
            <person name="Mondo S."/>
            <person name="Pangilinan J."/>
            <person name="Lipzen A."/>
            <person name="He G."/>
            <person name="Amirebrahimi M."/>
            <person name="Grigoriev I.V."/>
            <person name="Miller A.N."/>
        </authorList>
    </citation>
    <scope>NUCLEOTIDE SEQUENCE [LARGE SCALE GENOMIC DNA]</scope>
    <source>
        <strain evidence="1 2">B22-T-1</strain>
    </source>
</reference>
<dbReference type="EMBL" id="KZ678471">
    <property type="protein sequence ID" value="PSR82743.1"/>
    <property type="molecule type" value="Genomic_DNA"/>
</dbReference>
<accession>A0A2T3A4K9</accession>
<dbReference type="InParanoid" id="A0A2T3A4K9"/>
<dbReference type="STRING" id="2025994.A0A2T3A4K9"/>
<dbReference type="PANTHER" id="PTHR48079:SF6">
    <property type="entry name" value="NAD(P)-BINDING DOMAIN-CONTAINING PROTEIN-RELATED"/>
    <property type="match status" value="1"/>
</dbReference>
<dbReference type="InterPro" id="IPR051783">
    <property type="entry name" value="NAD(P)-dependent_oxidoreduct"/>
</dbReference>